<evidence type="ECO:0000313" key="1">
    <source>
        <dbReference type="EMBL" id="GAF98569.1"/>
    </source>
</evidence>
<comment type="caution">
    <text evidence="1">The sequence shown here is derived from an EMBL/GenBank/DDBJ whole genome shotgun (WGS) entry which is preliminary data.</text>
</comment>
<protein>
    <recommendedName>
        <fullName evidence="2">Lipoprotein</fullName>
    </recommendedName>
</protein>
<gene>
    <name evidence="1" type="ORF">S01H1_21948</name>
</gene>
<name>X0TZ67_9ZZZZ</name>
<sequence length="146" mass="16758">MKSVLLIIVMISLISCAAGTANSQMQREEAKERGILEATLQELEKESEPEKEKAEIWVAVSVFTRHFASEHANEFNRMLAFSYDDWCIAWFNNSHYDETIFVGYAFRTDKYAIKKSDKWFLRAGLYLGAVYGYHDNLPNIGGISPY</sequence>
<proteinExistence type="predicted"/>
<organism evidence="1">
    <name type="scientific">marine sediment metagenome</name>
    <dbReference type="NCBI Taxonomy" id="412755"/>
    <lineage>
        <taxon>unclassified sequences</taxon>
        <taxon>metagenomes</taxon>
        <taxon>ecological metagenomes</taxon>
    </lineage>
</organism>
<dbReference type="PROSITE" id="PS51257">
    <property type="entry name" value="PROKAR_LIPOPROTEIN"/>
    <property type="match status" value="1"/>
</dbReference>
<evidence type="ECO:0008006" key="2">
    <source>
        <dbReference type="Google" id="ProtNLM"/>
    </source>
</evidence>
<dbReference type="AlphaFoldDB" id="X0TZ67"/>
<dbReference type="EMBL" id="BARS01012277">
    <property type="protein sequence ID" value="GAF98569.1"/>
    <property type="molecule type" value="Genomic_DNA"/>
</dbReference>
<feature type="non-terminal residue" evidence="1">
    <location>
        <position position="146"/>
    </location>
</feature>
<accession>X0TZ67</accession>
<reference evidence="1" key="1">
    <citation type="journal article" date="2014" name="Front. Microbiol.">
        <title>High frequency of phylogenetically diverse reductive dehalogenase-homologous genes in deep subseafloor sedimentary metagenomes.</title>
        <authorList>
            <person name="Kawai M."/>
            <person name="Futagami T."/>
            <person name="Toyoda A."/>
            <person name="Takaki Y."/>
            <person name="Nishi S."/>
            <person name="Hori S."/>
            <person name="Arai W."/>
            <person name="Tsubouchi T."/>
            <person name="Morono Y."/>
            <person name="Uchiyama I."/>
            <person name="Ito T."/>
            <person name="Fujiyama A."/>
            <person name="Inagaki F."/>
            <person name="Takami H."/>
        </authorList>
    </citation>
    <scope>NUCLEOTIDE SEQUENCE</scope>
    <source>
        <strain evidence="1">Expedition CK06-06</strain>
    </source>
</reference>